<dbReference type="InterPro" id="IPR006139">
    <property type="entry name" value="D-isomer_2_OHA_DH_cat_dom"/>
</dbReference>
<dbReference type="Gene3D" id="3.40.50.720">
    <property type="entry name" value="NAD(P)-binding Rossmann-like Domain"/>
    <property type="match status" value="2"/>
</dbReference>
<dbReference type="PANTHER" id="PTHR42789:SF1">
    <property type="entry name" value="D-ISOMER SPECIFIC 2-HYDROXYACID DEHYDROGENASE FAMILY PROTEIN (AFU_ORTHOLOGUE AFUA_6G10090)"/>
    <property type="match status" value="1"/>
</dbReference>
<evidence type="ECO:0000256" key="4">
    <source>
        <dbReference type="RuleBase" id="RU003719"/>
    </source>
</evidence>
<proteinExistence type="inferred from homology"/>
<dbReference type="InterPro" id="IPR050857">
    <property type="entry name" value="D-2-hydroxyacid_DH"/>
</dbReference>
<feature type="domain" description="D-isomer specific 2-hydroxyacid dehydrogenase catalytic" evidence="5">
    <location>
        <begin position="63"/>
        <end position="324"/>
    </location>
</feature>
<evidence type="ECO:0000256" key="2">
    <source>
        <dbReference type="ARBA" id="ARBA00023002"/>
    </source>
</evidence>
<dbReference type="SUPFAM" id="SSF52283">
    <property type="entry name" value="Formate/glycerate dehydrogenase catalytic domain-like"/>
    <property type="match status" value="1"/>
</dbReference>
<dbReference type="EMBL" id="JACCEV010000001">
    <property type="protein sequence ID" value="NYT84840.1"/>
    <property type="molecule type" value="Genomic_DNA"/>
</dbReference>
<dbReference type="CDD" id="cd12173">
    <property type="entry name" value="PGDH_4"/>
    <property type="match status" value="1"/>
</dbReference>
<dbReference type="GO" id="GO:0051287">
    <property type="term" value="F:NAD binding"/>
    <property type="evidence" value="ECO:0007669"/>
    <property type="project" value="InterPro"/>
</dbReference>
<dbReference type="Pfam" id="PF02826">
    <property type="entry name" value="2-Hacid_dh_C"/>
    <property type="match status" value="1"/>
</dbReference>
<dbReference type="AlphaFoldDB" id="A0A853GYJ1"/>
<organism evidence="7 8">
    <name type="scientific">Pollutimonas harenae</name>
    <dbReference type="NCBI Taxonomy" id="657015"/>
    <lineage>
        <taxon>Bacteria</taxon>
        <taxon>Pseudomonadati</taxon>
        <taxon>Pseudomonadota</taxon>
        <taxon>Betaproteobacteria</taxon>
        <taxon>Burkholderiales</taxon>
        <taxon>Alcaligenaceae</taxon>
        <taxon>Pollutimonas</taxon>
    </lineage>
</organism>
<reference evidence="7 8" key="1">
    <citation type="submission" date="2020-07" db="EMBL/GenBank/DDBJ databases">
        <title>Taxonomic revisions and descriptions of new bacterial species based on genomic comparisons in the high-G+C-content subgroup of the family Alcaligenaceae.</title>
        <authorList>
            <person name="Szabo A."/>
            <person name="Felfoldi T."/>
        </authorList>
    </citation>
    <scope>NUCLEOTIDE SEQUENCE [LARGE SCALE GENOMIC DNA]</scope>
    <source>
        <strain evidence="7 8">DSM 25667</strain>
    </source>
</reference>
<dbReference type="FunFam" id="3.40.50.720:FF:000203">
    <property type="entry name" value="D-3-phosphoglycerate dehydrogenase (SerA)"/>
    <property type="match status" value="1"/>
</dbReference>
<dbReference type="Proteomes" id="UP000554144">
    <property type="component" value="Unassembled WGS sequence"/>
</dbReference>
<dbReference type="InterPro" id="IPR006140">
    <property type="entry name" value="D-isomer_DH_NAD-bd"/>
</dbReference>
<keyword evidence="3" id="KW-0520">NAD</keyword>
<dbReference type="GO" id="GO:0016616">
    <property type="term" value="F:oxidoreductase activity, acting on the CH-OH group of donors, NAD or NADP as acceptor"/>
    <property type="evidence" value="ECO:0007669"/>
    <property type="project" value="InterPro"/>
</dbReference>
<name>A0A853GYJ1_9BURK</name>
<dbReference type="OrthoDB" id="9805416at2"/>
<protein>
    <submittedName>
        <fullName evidence="7">Hydroxyacid dehydrogenase</fullName>
    </submittedName>
</protein>
<dbReference type="RefSeq" id="WP_130037869.1">
    <property type="nucleotide sequence ID" value="NZ_JACCEV010000001.1"/>
</dbReference>
<keyword evidence="2 4" id="KW-0560">Oxidoreductase</keyword>
<dbReference type="PANTHER" id="PTHR42789">
    <property type="entry name" value="D-ISOMER SPECIFIC 2-HYDROXYACID DEHYDROGENASE FAMILY PROTEIN (AFU_ORTHOLOGUE AFUA_6G10090)"/>
    <property type="match status" value="1"/>
</dbReference>
<sequence>MTRVVRLDVWTAPCFDEILAQDTNLTLHILERNGDQARNWDILSRAEIYHISAARDEVPVELQATTDLIRQCPNLKCVSTSGAGYDTVDVDACSAAGILVVNQAGGNAQSVAEHAIAFMLALARRFPESIHKLKYGTGFTREDLMGNELNGKTLGLVGLGHIGTRVAKLANAFGMTVLACDPYIEEQEIAARGARSVSMDELLAASDIISLHCPRTQETLNLFDAARFRSMKKNALFVTTARGGIHNETDLYDALLAGHIGGAGLDVWTVEPPLPDNPLLALHNVVATYHTAGVTQEGRRNVAALAAQQILQICRKEVPHRMVNPEIYSRFSTRFSV</sequence>
<evidence type="ECO:0000313" key="8">
    <source>
        <dbReference type="Proteomes" id="UP000554144"/>
    </source>
</evidence>
<comment type="caution">
    <text evidence="7">The sequence shown here is derived from an EMBL/GenBank/DDBJ whole genome shotgun (WGS) entry which is preliminary data.</text>
</comment>
<feature type="domain" description="D-isomer specific 2-hydroxyacid dehydrogenase NAD-binding" evidence="6">
    <location>
        <begin position="116"/>
        <end position="292"/>
    </location>
</feature>
<keyword evidence="8" id="KW-1185">Reference proteome</keyword>
<evidence type="ECO:0000259" key="6">
    <source>
        <dbReference type="Pfam" id="PF02826"/>
    </source>
</evidence>
<dbReference type="SUPFAM" id="SSF51735">
    <property type="entry name" value="NAD(P)-binding Rossmann-fold domains"/>
    <property type="match status" value="1"/>
</dbReference>
<evidence type="ECO:0000259" key="5">
    <source>
        <dbReference type="Pfam" id="PF00389"/>
    </source>
</evidence>
<dbReference type="InterPro" id="IPR036291">
    <property type="entry name" value="NAD(P)-bd_dom_sf"/>
</dbReference>
<gene>
    <name evidence="7" type="ORF">H0A62_04415</name>
</gene>
<accession>A0A853GYJ1</accession>
<evidence type="ECO:0000256" key="3">
    <source>
        <dbReference type="ARBA" id="ARBA00023027"/>
    </source>
</evidence>
<evidence type="ECO:0000256" key="1">
    <source>
        <dbReference type="ARBA" id="ARBA00005854"/>
    </source>
</evidence>
<dbReference type="Pfam" id="PF00389">
    <property type="entry name" value="2-Hacid_dh"/>
    <property type="match status" value="1"/>
</dbReference>
<dbReference type="InterPro" id="IPR029753">
    <property type="entry name" value="D-isomer_DH_CS"/>
</dbReference>
<comment type="similarity">
    <text evidence="1 4">Belongs to the D-isomer specific 2-hydroxyacid dehydrogenase family.</text>
</comment>
<evidence type="ECO:0000313" key="7">
    <source>
        <dbReference type="EMBL" id="NYT84840.1"/>
    </source>
</evidence>
<dbReference type="PROSITE" id="PS00670">
    <property type="entry name" value="D_2_HYDROXYACID_DH_2"/>
    <property type="match status" value="1"/>
</dbReference>